<evidence type="ECO:0000256" key="2">
    <source>
        <dbReference type="ARBA" id="ARBA00022475"/>
    </source>
</evidence>
<dbReference type="RefSeq" id="WP_207448351.1">
    <property type="nucleotide sequence ID" value="NZ_CP061095.1"/>
</dbReference>
<feature type="transmembrane region" description="Helical" evidence="6">
    <location>
        <begin position="325"/>
        <end position="348"/>
    </location>
</feature>
<dbReference type="PANTHER" id="PTHR30250">
    <property type="entry name" value="PST FAMILY PREDICTED COLANIC ACID TRANSPORTER"/>
    <property type="match status" value="1"/>
</dbReference>
<keyword evidence="4 6" id="KW-1133">Transmembrane helix</keyword>
<feature type="transmembrane region" description="Helical" evidence="6">
    <location>
        <begin position="395"/>
        <end position="414"/>
    </location>
</feature>
<sequence length="461" mass="47332">MTASSEGERLATAANIDTITRRLLRNAGTMLGGKAAMGLINLAATGLAFRALGVETFGVLVLMHAFAQAASSITKFQSWQAVLRYGAASLEHGQRAEFRSLVRFTAGLDAGAALGGMAICAAVAWWLGGLFNIAPELAGMAALYATSSAFMVMATPTGLLRLFNRFDVLATRDTLGALVRLAGAGLAFFLGLGLPAFLTVWYIATAVGGLSLVYAAWRELRKRGLIGDAGEGRPPPAARVHPGIWSFVWTTNLTATLSLASGHLGALCAGAVLGPAEAALFAIARQIGEAALKPGRFLSPAIFPELARLAASRDRRAIGALLRRALLASTAGSALLLVVLALLGQPLLRLVGGAEALPAYPVMMLLGIASGIGFASFALEPLLMSIDRQGAALKARLAGAVLYVPAALTGMHLAGLWGAGLASIAMAATMAAIQAGTAMAALRHSNASPFIPPPDNSVGLS</sequence>
<keyword evidence="2" id="KW-1003">Cell membrane</keyword>
<evidence type="ECO:0000256" key="5">
    <source>
        <dbReference type="ARBA" id="ARBA00023136"/>
    </source>
</evidence>
<dbReference type="PANTHER" id="PTHR30250:SF31">
    <property type="entry name" value="INNER MEMBRANE PROTEIN YGHQ"/>
    <property type="match status" value="1"/>
</dbReference>
<feature type="transmembrane region" description="Helical" evidence="6">
    <location>
        <begin position="104"/>
        <end position="128"/>
    </location>
</feature>
<evidence type="ECO:0000256" key="1">
    <source>
        <dbReference type="ARBA" id="ARBA00004651"/>
    </source>
</evidence>
<evidence type="ECO:0000313" key="8">
    <source>
        <dbReference type="Proteomes" id="UP001518990"/>
    </source>
</evidence>
<accession>A0ABS3KEJ0</accession>
<evidence type="ECO:0000256" key="6">
    <source>
        <dbReference type="SAM" id="Phobius"/>
    </source>
</evidence>
<feature type="transmembrane region" description="Helical" evidence="6">
    <location>
        <begin position="200"/>
        <end position="217"/>
    </location>
</feature>
<evidence type="ECO:0000313" key="7">
    <source>
        <dbReference type="EMBL" id="MBO1075863.1"/>
    </source>
</evidence>
<feature type="transmembrane region" description="Helical" evidence="6">
    <location>
        <begin position="140"/>
        <end position="163"/>
    </location>
</feature>
<proteinExistence type="predicted"/>
<keyword evidence="5 6" id="KW-0472">Membrane</keyword>
<feature type="transmembrane region" description="Helical" evidence="6">
    <location>
        <begin position="175"/>
        <end position="194"/>
    </location>
</feature>
<feature type="transmembrane region" description="Helical" evidence="6">
    <location>
        <begin position="360"/>
        <end position="383"/>
    </location>
</feature>
<name>A0ABS3KEJ0_9PROT</name>
<keyword evidence="3 6" id="KW-0812">Transmembrane</keyword>
<reference evidence="7 8" key="1">
    <citation type="submission" date="2020-09" db="EMBL/GenBank/DDBJ databases">
        <title>Roseomonas.</title>
        <authorList>
            <person name="Zhu W."/>
        </authorList>
    </citation>
    <scope>NUCLEOTIDE SEQUENCE [LARGE SCALE GENOMIC DNA]</scope>
    <source>
        <strain evidence="7 8">1311</strain>
    </source>
</reference>
<evidence type="ECO:0000256" key="3">
    <source>
        <dbReference type="ARBA" id="ARBA00022692"/>
    </source>
</evidence>
<gene>
    <name evidence="7" type="ORF">IAI60_14695</name>
</gene>
<dbReference type="Proteomes" id="UP001518990">
    <property type="component" value="Unassembled WGS sequence"/>
</dbReference>
<organism evidence="7 8">
    <name type="scientific">Roseomonas marmotae</name>
    <dbReference type="NCBI Taxonomy" id="2768161"/>
    <lineage>
        <taxon>Bacteria</taxon>
        <taxon>Pseudomonadati</taxon>
        <taxon>Pseudomonadota</taxon>
        <taxon>Alphaproteobacteria</taxon>
        <taxon>Acetobacterales</taxon>
        <taxon>Roseomonadaceae</taxon>
        <taxon>Roseomonas</taxon>
    </lineage>
</organism>
<comment type="subcellular location">
    <subcellularLocation>
        <location evidence="1">Cell membrane</location>
        <topology evidence="1">Multi-pass membrane protein</topology>
    </subcellularLocation>
</comment>
<evidence type="ECO:0000256" key="4">
    <source>
        <dbReference type="ARBA" id="ARBA00022989"/>
    </source>
</evidence>
<protein>
    <submittedName>
        <fullName evidence="7">Lipopolysaccharide biosynthesis protein</fullName>
    </submittedName>
</protein>
<comment type="caution">
    <text evidence="7">The sequence shown here is derived from an EMBL/GenBank/DDBJ whole genome shotgun (WGS) entry which is preliminary data.</text>
</comment>
<keyword evidence="8" id="KW-1185">Reference proteome</keyword>
<dbReference type="InterPro" id="IPR050833">
    <property type="entry name" value="Poly_Biosynth_Transport"/>
</dbReference>
<dbReference type="EMBL" id="JACTNF010000015">
    <property type="protein sequence ID" value="MBO1075863.1"/>
    <property type="molecule type" value="Genomic_DNA"/>
</dbReference>